<feature type="transmembrane region" description="Helical" evidence="1">
    <location>
        <begin position="340"/>
        <end position="363"/>
    </location>
</feature>
<comment type="caution">
    <text evidence="2">The sequence shown here is derived from an EMBL/GenBank/DDBJ whole genome shotgun (WGS) entry which is preliminary data.</text>
</comment>
<feature type="transmembrane region" description="Helical" evidence="1">
    <location>
        <begin position="245"/>
        <end position="269"/>
    </location>
</feature>
<accession>A0A0F3N645</accession>
<dbReference type="InterPro" id="IPR036259">
    <property type="entry name" value="MFS_trans_sf"/>
</dbReference>
<organism evidence="2 3">
    <name type="scientific">Anaplasma phagocytophilum str. NCH-1</name>
    <dbReference type="NCBI Taxonomy" id="1359161"/>
    <lineage>
        <taxon>Bacteria</taxon>
        <taxon>Pseudomonadati</taxon>
        <taxon>Pseudomonadota</taxon>
        <taxon>Alphaproteobacteria</taxon>
        <taxon>Rickettsiales</taxon>
        <taxon>Anaplasmataceae</taxon>
        <taxon>Anaplasma</taxon>
        <taxon>phagocytophilum group</taxon>
    </lineage>
</organism>
<evidence type="ECO:0000256" key="1">
    <source>
        <dbReference type="SAM" id="Phobius"/>
    </source>
</evidence>
<gene>
    <name evidence="2" type="ORF">EPHNCH_1203</name>
</gene>
<dbReference type="PATRIC" id="fig|1359161.3.peg.1365"/>
<feature type="transmembrane region" description="Helical" evidence="1">
    <location>
        <begin position="409"/>
        <end position="429"/>
    </location>
</feature>
<dbReference type="AlphaFoldDB" id="A0A0F3N645"/>
<dbReference type="Gene3D" id="1.20.1250.20">
    <property type="entry name" value="MFS general substrate transporter like domains"/>
    <property type="match status" value="1"/>
</dbReference>
<dbReference type="EMBL" id="LANT01000008">
    <property type="protein sequence ID" value="KJV63147.1"/>
    <property type="molecule type" value="Genomic_DNA"/>
</dbReference>
<feature type="transmembrane region" description="Helical" evidence="1">
    <location>
        <begin position="375"/>
        <end position="397"/>
    </location>
</feature>
<evidence type="ECO:0000313" key="3">
    <source>
        <dbReference type="Proteomes" id="UP000033754"/>
    </source>
</evidence>
<dbReference type="Proteomes" id="UP000033754">
    <property type="component" value="Unassembled WGS sequence"/>
</dbReference>
<keyword evidence="1" id="KW-0812">Transmembrane</keyword>
<feature type="transmembrane region" description="Helical" evidence="1">
    <location>
        <begin position="201"/>
        <end position="224"/>
    </location>
</feature>
<dbReference type="SUPFAM" id="SSF103473">
    <property type="entry name" value="MFS general substrate transporter"/>
    <property type="match status" value="1"/>
</dbReference>
<name>A0A0F3N645_ANAPH</name>
<feature type="transmembrane region" description="Helical" evidence="1">
    <location>
        <begin position="38"/>
        <end position="58"/>
    </location>
</feature>
<feature type="transmembrane region" description="Helical" evidence="1">
    <location>
        <begin position="275"/>
        <end position="297"/>
    </location>
</feature>
<feature type="transmembrane region" description="Helical" evidence="1">
    <location>
        <begin position="101"/>
        <end position="119"/>
    </location>
</feature>
<feature type="transmembrane region" description="Helical" evidence="1">
    <location>
        <begin position="125"/>
        <end position="150"/>
    </location>
</feature>
<reference evidence="2 3" key="1">
    <citation type="submission" date="2015-01" db="EMBL/GenBank/DDBJ databases">
        <title>Genome Sequencing of Rickettsiales.</title>
        <authorList>
            <person name="Daugherty S.C."/>
            <person name="Su Q."/>
            <person name="Abolude K."/>
            <person name="Beier-Sexton M."/>
            <person name="Carlyon J.A."/>
            <person name="Carter R."/>
            <person name="Day N.P."/>
            <person name="Dumler S.J."/>
            <person name="Dyachenko V."/>
            <person name="Godinez A."/>
            <person name="Kurtti T.J."/>
            <person name="Lichay M."/>
            <person name="Mullins K.E."/>
            <person name="Ott S."/>
            <person name="Pappas-Brown V."/>
            <person name="Paris D.H."/>
            <person name="Patel P."/>
            <person name="Richards A.L."/>
            <person name="Sadzewicz L."/>
            <person name="Sears K."/>
            <person name="Seidman D."/>
            <person name="Sengamalay N."/>
            <person name="Stenos J."/>
            <person name="Tallon L.J."/>
            <person name="Vincent G."/>
            <person name="Fraser C.M."/>
            <person name="Munderloh U."/>
            <person name="Dunning-Hotopp J.C."/>
        </authorList>
    </citation>
    <scope>NUCLEOTIDE SEQUENCE [LARGE SCALE GENOMIC DNA]</scope>
    <source>
        <strain evidence="2 3">NCH-1</strain>
    </source>
</reference>
<feature type="transmembrane region" description="Helical" evidence="1">
    <location>
        <begin position="70"/>
        <end position="89"/>
    </location>
</feature>
<sequence>MESSMSTFHRFGFFTKKLRFMAIIRKDSPLMPIRHSQGIFWAAAVMMLLSICCFEWMYTAFGQEVLHSEVRVATLLFTHMCLFSVFQLFSGSIIDYAGSKLSLPSAALCVFIGMVLQIYTDDLNFPIMLTVSQFFLTFGASFAFIGIGYLCNGFFKESIAGIMFGFAQASYSMCYAIVWYISTYYEQFLKQNFNFLVWSIAAFQFTVFITILCTASNPAVYCSAKKNIKFSDILSSIYKMLFNSRVVLVSLIGGMEFGIFFSVAGVLLYKASATLGSVASLCMWTGFAIGAPFFCWAYSSFLKVKSKHIFWGSSLLQSGSLLLVTTLIQAVEALHPEKNWVAYAACLVASIFGFASGGHMVAFSAGRELVDIRLITTYCAFVNGCMCVLSGIIVLILTLLSQFYRLSDMLVVMSVVALLYYLLVNFMLYTRSPRSNENR</sequence>
<feature type="transmembrane region" description="Helical" evidence="1">
    <location>
        <begin position="309"/>
        <end position="328"/>
    </location>
</feature>
<evidence type="ECO:0000313" key="2">
    <source>
        <dbReference type="EMBL" id="KJV63147.1"/>
    </source>
</evidence>
<keyword evidence="1" id="KW-0472">Membrane</keyword>
<proteinExistence type="predicted"/>
<keyword evidence="1" id="KW-1133">Transmembrane helix</keyword>
<feature type="transmembrane region" description="Helical" evidence="1">
    <location>
        <begin position="162"/>
        <end position="181"/>
    </location>
</feature>
<protein>
    <submittedName>
        <fullName evidence="2">Putative membrane protein</fullName>
    </submittedName>
</protein>